<feature type="transmembrane region" description="Helical" evidence="1">
    <location>
        <begin position="79"/>
        <end position="97"/>
    </location>
</feature>
<keyword evidence="1" id="KW-0472">Membrane</keyword>
<comment type="caution">
    <text evidence="2">The sequence shown here is derived from an EMBL/GenBank/DDBJ whole genome shotgun (WGS) entry which is preliminary data.</text>
</comment>
<dbReference type="Proteomes" id="UP000807469">
    <property type="component" value="Unassembled WGS sequence"/>
</dbReference>
<proteinExistence type="predicted"/>
<keyword evidence="1" id="KW-1133">Transmembrane helix</keyword>
<reference evidence="2" key="1">
    <citation type="submission" date="2020-11" db="EMBL/GenBank/DDBJ databases">
        <authorList>
            <consortium name="DOE Joint Genome Institute"/>
            <person name="Ahrendt S."/>
            <person name="Riley R."/>
            <person name="Andreopoulos W."/>
            <person name="Labutti K."/>
            <person name="Pangilinan J."/>
            <person name="Ruiz-Duenas F.J."/>
            <person name="Barrasa J.M."/>
            <person name="Sanchez-Garcia M."/>
            <person name="Camarero S."/>
            <person name="Miyauchi S."/>
            <person name="Serrano A."/>
            <person name="Linde D."/>
            <person name="Babiker R."/>
            <person name="Drula E."/>
            <person name="Ayuso-Fernandez I."/>
            <person name="Pacheco R."/>
            <person name="Padilla G."/>
            <person name="Ferreira P."/>
            <person name="Barriuso J."/>
            <person name="Kellner H."/>
            <person name="Castanera R."/>
            <person name="Alfaro M."/>
            <person name="Ramirez L."/>
            <person name="Pisabarro A.G."/>
            <person name="Kuo A."/>
            <person name="Tritt A."/>
            <person name="Lipzen A."/>
            <person name="He G."/>
            <person name="Yan M."/>
            <person name="Ng V."/>
            <person name="Cullen D."/>
            <person name="Martin F."/>
            <person name="Rosso M.-N."/>
            <person name="Henrissat B."/>
            <person name="Hibbett D."/>
            <person name="Martinez A.T."/>
            <person name="Grigoriev I.V."/>
        </authorList>
    </citation>
    <scope>NUCLEOTIDE SEQUENCE</scope>
    <source>
        <strain evidence="2">CIRM-BRFM 674</strain>
    </source>
</reference>
<dbReference type="EMBL" id="MU155195">
    <property type="protein sequence ID" value="KAF9480394.1"/>
    <property type="molecule type" value="Genomic_DNA"/>
</dbReference>
<organism evidence="2 3">
    <name type="scientific">Pholiota conissans</name>
    <dbReference type="NCBI Taxonomy" id="109636"/>
    <lineage>
        <taxon>Eukaryota</taxon>
        <taxon>Fungi</taxon>
        <taxon>Dikarya</taxon>
        <taxon>Basidiomycota</taxon>
        <taxon>Agaricomycotina</taxon>
        <taxon>Agaricomycetes</taxon>
        <taxon>Agaricomycetidae</taxon>
        <taxon>Agaricales</taxon>
        <taxon>Agaricineae</taxon>
        <taxon>Strophariaceae</taxon>
        <taxon>Pholiota</taxon>
    </lineage>
</organism>
<protein>
    <submittedName>
        <fullName evidence="2">Uncharacterized protein</fullName>
    </submittedName>
</protein>
<accession>A0A9P5Z3D5</accession>
<keyword evidence="1" id="KW-0812">Transmembrane</keyword>
<evidence type="ECO:0000313" key="3">
    <source>
        <dbReference type="Proteomes" id="UP000807469"/>
    </source>
</evidence>
<evidence type="ECO:0000313" key="2">
    <source>
        <dbReference type="EMBL" id="KAF9480394.1"/>
    </source>
</evidence>
<gene>
    <name evidence="2" type="ORF">BDN70DRAFT_877665</name>
</gene>
<keyword evidence="3" id="KW-1185">Reference proteome</keyword>
<dbReference type="AlphaFoldDB" id="A0A9P5Z3D5"/>
<evidence type="ECO:0000256" key="1">
    <source>
        <dbReference type="SAM" id="Phobius"/>
    </source>
</evidence>
<name>A0A9P5Z3D5_9AGAR</name>
<sequence length="173" mass="19549">MLLREWCCSMVQSTLASRPSLFRVRLRERSSLAPRANLSITKQCPSPATSLIRIHPRFSSIQTISQLLPLSLHLAPVSSSLRCVYIYVYLFVLLLFPKTISPSHYTMQGDHALTRTRIPPSSSFKHGGACTHIDPFAPAHLPLALASYHRLMGSCFVAPRLWECDMTRTTKRR</sequence>